<dbReference type="AlphaFoldDB" id="A0A3D9KKZ9"/>
<proteinExistence type="predicted"/>
<dbReference type="Gene3D" id="1.10.150.20">
    <property type="entry name" value="5' to 3' exonuclease, C-terminal subdomain"/>
    <property type="match status" value="1"/>
</dbReference>
<dbReference type="Proteomes" id="UP000256977">
    <property type="component" value="Unassembled WGS sequence"/>
</dbReference>
<gene>
    <name evidence="2" type="ORF">DFP98_103439</name>
</gene>
<protein>
    <submittedName>
        <fullName evidence="2">RNA polymerase alpha subunit</fullName>
    </submittedName>
</protein>
<dbReference type="SUPFAM" id="SSF47789">
    <property type="entry name" value="C-terminal domain of RNA polymerase alpha subunit"/>
    <property type="match status" value="1"/>
</dbReference>
<accession>A0A3D9KKZ9</accession>
<evidence type="ECO:0000259" key="1">
    <source>
        <dbReference type="Pfam" id="PF03118"/>
    </source>
</evidence>
<dbReference type="Pfam" id="PF03118">
    <property type="entry name" value="RNA_pol_A_CTD"/>
    <property type="match status" value="1"/>
</dbReference>
<reference evidence="2 3" key="1">
    <citation type="submission" date="2018-07" db="EMBL/GenBank/DDBJ databases">
        <title>Genomic Encyclopedia of Type Strains, Phase III (KMG-III): the genomes of soil and plant-associated and newly described type strains.</title>
        <authorList>
            <person name="Whitman W."/>
        </authorList>
    </citation>
    <scope>NUCLEOTIDE SEQUENCE [LARGE SCALE GENOMIC DNA]</scope>
    <source>
        <strain evidence="2 3">CECT 7287</strain>
    </source>
</reference>
<dbReference type="GO" id="GO:0003677">
    <property type="term" value="F:DNA binding"/>
    <property type="evidence" value="ECO:0007669"/>
    <property type="project" value="InterPro"/>
</dbReference>
<comment type="caution">
    <text evidence="2">The sequence shown here is derived from an EMBL/GenBank/DDBJ whole genome shotgun (WGS) entry which is preliminary data.</text>
</comment>
<dbReference type="GO" id="GO:0006351">
    <property type="term" value="P:DNA-templated transcription"/>
    <property type="evidence" value="ECO:0007669"/>
    <property type="project" value="InterPro"/>
</dbReference>
<dbReference type="RefSeq" id="WP_181917508.1">
    <property type="nucleotide sequence ID" value="NZ_QRDZ01000003.1"/>
</dbReference>
<evidence type="ECO:0000313" key="3">
    <source>
        <dbReference type="Proteomes" id="UP000256977"/>
    </source>
</evidence>
<dbReference type="InterPro" id="IPR011260">
    <property type="entry name" value="RNAP_asu_C"/>
</dbReference>
<evidence type="ECO:0000313" key="2">
    <source>
        <dbReference type="EMBL" id="RED86584.1"/>
    </source>
</evidence>
<keyword evidence="3" id="KW-1185">Reference proteome</keyword>
<name>A0A3D9KKZ9_9BACL</name>
<sequence>MTEAREGHPFPSGMSRPALRALEGAGITTLEQVAGHSKAELLKLHGFGPKSIRLLHPALEEIGLTFAEKGRKQ</sequence>
<organism evidence="2 3">
    <name type="scientific">Cohnella phaseoli</name>
    <dbReference type="NCBI Taxonomy" id="456490"/>
    <lineage>
        <taxon>Bacteria</taxon>
        <taxon>Bacillati</taxon>
        <taxon>Bacillota</taxon>
        <taxon>Bacilli</taxon>
        <taxon>Bacillales</taxon>
        <taxon>Paenibacillaceae</taxon>
        <taxon>Cohnella</taxon>
    </lineage>
</organism>
<dbReference type="EMBL" id="QRDZ01000003">
    <property type="protein sequence ID" value="RED86584.1"/>
    <property type="molecule type" value="Genomic_DNA"/>
</dbReference>
<dbReference type="GO" id="GO:0003899">
    <property type="term" value="F:DNA-directed RNA polymerase activity"/>
    <property type="evidence" value="ECO:0007669"/>
    <property type="project" value="InterPro"/>
</dbReference>
<feature type="domain" description="RNA polymerase alpha subunit C-terminal" evidence="1">
    <location>
        <begin position="18"/>
        <end position="60"/>
    </location>
</feature>